<protein>
    <submittedName>
        <fullName evidence="1">Uncharacterized protein</fullName>
    </submittedName>
</protein>
<gene>
    <name evidence="1" type="ORF">SK854_43600</name>
</gene>
<reference evidence="1 2" key="1">
    <citation type="submission" date="2023-11" db="EMBL/GenBank/DDBJ databases">
        <title>Lentzea sokolovensis, sp. nov., Lentzea kristufkii, sp. nov., and Lentzea miocenensis, sp. nov., rare actinobacteria from Sokolov Coal Basin, Miocene lacustrine sediment, Czech Republic.</title>
        <authorList>
            <person name="Lara A."/>
            <person name="Kotroba L."/>
            <person name="Nouioui I."/>
            <person name="Neumann-Schaal M."/>
            <person name="Mast Y."/>
            <person name="Chronakova A."/>
        </authorList>
    </citation>
    <scope>NUCLEOTIDE SEQUENCE [LARGE SCALE GENOMIC DNA]</scope>
    <source>
        <strain evidence="1 2">BCCO 10_0061</strain>
    </source>
</reference>
<evidence type="ECO:0000313" key="2">
    <source>
        <dbReference type="Proteomes" id="UP001285352"/>
    </source>
</evidence>
<evidence type="ECO:0000313" key="1">
    <source>
        <dbReference type="EMBL" id="MDX8149069.1"/>
    </source>
</evidence>
<dbReference type="EMBL" id="JAXAVU010000017">
    <property type="protein sequence ID" value="MDX8149069.1"/>
    <property type="molecule type" value="Genomic_DNA"/>
</dbReference>
<comment type="caution">
    <text evidence="1">The sequence shown here is derived from an EMBL/GenBank/DDBJ whole genome shotgun (WGS) entry which is preliminary data.</text>
</comment>
<proteinExistence type="predicted"/>
<keyword evidence="2" id="KW-1185">Reference proteome</keyword>
<organism evidence="1 2">
    <name type="scientific">Lentzea sokolovensis</name>
    <dbReference type="NCBI Taxonomy" id="3095429"/>
    <lineage>
        <taxon>Bacteria</taxon>
        <taxon>Bacillati</taxon>
        <taxon>Actinomycetota</taxon>
        <taxon>Actinomycetes</taxon>
        <taxon>Pseudonocardiales</taxon>
        <taxon>Pseudonocardiaceae</taxon>
        <taxon>Lentzea</taxon>
    </lineage>
</organism>
<accession>A0ABU4VBI7</accession>
<sequence>MHQVALAEQPEDGTCEVSILHEAVQEERFEVVVVILADENVKDSAALCPGAILLAKAAVAKPPQPV</sequence>
<name>A0ABU4VBI7_9PSEU</name>
<dbReference type="Proteomes" id="UP001285352">
    <property type="component" value="Unassembled WGS sequence"/>
</dbReference>
<dbReference type="RefSeq" id="WP_319981055.1">
    <property type="nucleotide sequence ID" value="NZ_JAXAVU010000017.1"/>
</dbReference>